<organism evidence="1 2">
    <name type="scientific">Suicoccus acidiformans</name>
    <dbReference type="NCBI Taxonomy" id="2036206"/>
    <lineage>
        <taxon>Bacteria</taxon>
        <taxon>Bacillati</taxon>
        <taxon>Bacillota</taxon>
        <taxon>Bacilli</taxon>
        <taxon>Lactobacillales</taxon>
        <taxon>Aerococcaceae</taxon>
        <taxon>Suicoccus</taxon>
    </lineage>
</organism>
<dbReference type="Pfam" id="PF05402">
    <property type="entry name" value="PqqD"/>
    <property type="match status" value="1"/>
</dbReference>
<evidence type="ECO:0000313" key="1">
    <source>
        <dbReference type="EMBL" id="AXY26293.1"/>
    </source>
</evidence>
<dbReference type="Gene3D" id="1.10.10.1150">
    <property type="entry name" value="Coenzyme PQQ synthesis protein D (PqqD)"/>
    <property type="match status" value="1"/>
</dbReference>
<protein>
    <recommendedName>
        <fullName evidence="3">PqqD family protein</fullName>
    </recommendedName>
</protein>
<dbReference type="Proteomes" id="UP000263232">
    <property type="component" value="Chromosome"/>
</dbReference>
<keyword evidence="2" id="KW-1185">Reference proteome</keyword>
<dbReference type="EMBL" id="CP023434">
    <property type="protein sequence ID" value="AXY26293.1"/>
    <property type="molecule type" value="Genomic_DNA"/>
</dbReference>
<dbReference type="AlphaFoldDB" id="A0A347WMI6"/>
<evidence type="ECO:0000313" key="2">
    <source>
        <dbReference type="Proteomes" id="UP000263232"/>
    </source>
</evidence>
<dbReference type="KEGG" id="abae:CL176_09960"/>
<gene>
    <name evidence="1" type="ORF">CL176_09960</name>
</gene>
<proteinExistence type="predicted"/>
<reference evidence="1 2" key="1">
    <citation type="submission" date="2017-09" db="EMBL/GenBank/DDBJ databases">
        <title>Complete genome sequence of Oxytococcus suis strain ZY16052.</title>
        <authorList>
            <person name="Li F."/>
        </authorList>
    </citation>
    <scope>NUCLEOTIDE SEQUENCE [LARGE SCALE GENOMIC DNA]</scope>
    <source>
        <strain evidence="1 2">ZY16052</strain>
    </source>
</reference>
<name>A0A347WMI6_9LACT</name>
<sequence length="70" mass="8123">MYSKSLKTYLAKVEEKFIITDTIDVYEVNEVGARIFDLCNGKNTVEDIAIVLAKTKYKFLIIFLYFLKCS</sequence>
<dbReference type="RefSeq" id="WP_118991177.1">
    <property type="nucleotide sequence ID" value="NZ_CP023434.1"/>
</dbReference>
<dbReference type="OrthoDB" id="2973731at2"/>
<evidence type="ECO:0008006" key="3">
    <source>
        <dbReference type="Google" id="ProtNLM"/>
    </source>
</evidence>
<dbReference type="InterPro" id="IPR041881">
    <property type="entry name" value="PqqD_sf"/>
</dbReference>
<dbReference type="InterPro" id="IPR008792">
    <property type="entry name" value="PQQD"/>
</dbReference>
<accession>A0A347WMI6</accession>